<evidence type="ECO:0000256" key="1">
    <source>
        <dbReference type="ARBA" id="ARBA00037957"/>
    </source>
</evidence>
<evidence type="ECO:0008006" key="5">
    <source>
        <dbReference type="Google" id="ProtNLM"/>
    </source>
</evidence>
<keyword evidence="4" id="KW-1185">Reference proteome</keyword>
<dbReference type="InterPro" id="IPR036514">
    <property type="entry name" value="SGNH_hydro_sf"/>
</dbReference>
<reference evidence="3 4" key="1">
    <citation type="submission" date="2024-01" db="EMBL/GenBank/DDBJ databases">
        <title>The genome of the rayed Mediterranean limpet Patella caerulea (Linnaeus, 1758).</title>
        <authorList>
            <person name="Anh-Thu Weber A."/>
            <person name="Halstead-Nussloch G."/>
        </authorList>
    </citation>
    <scope>NUCLEOTIDE SEQUENCE [LARGE SCALE GENOMIC DNA]</scope>
    <source>
        <strain evidence="3">AATW-2023a</strain>
        <tissue evidence="3">Whole specimen</tissue>
    </source>
</reference>
<proteinExistence type="inferred from homology"/>
<dbReference type="AlphaFoldDB" id="A0AAN8JH49"/>
<comment type="caution">
    <text evidence="3">The sequence shown here is derived from an EMBL/GenBank/DDBJ whole genome shotgun (WGS) entry which is preliminary data.</text>
</comment>
<accession>A0AAN8JH49</accession>
<dbReference type="SUPFAM" id="SSF52266">
    <property type="entry name" value="SGNH hydrolase"/>
    <property type="match status" value="1"/>
</dbReference>
<comment type="similarity">
    <text evidence="1">Belongs to the PC-esterase family.</text>
</comment>
<evidence type="ECO:0000313" key="4">
    <source>
        <dbReference type="Proteomes" id="UP001347796"/>
    </source>
</evidence>
<dbReference type="EMBL" id="JAZGQO010000009">
    <property type="protein sequence ID" value="KAK6178126.1"/>
    <property type="molecule type" value="Genomic_DNA"/>
</dbReference>
<dbReference type="Proteomes" id="UP001347796">
    <property type="component" value="Unassembled WGS sequence"/>
</dbReference>
<dbReference type="PANTHER" id="PTHR14469:SF0">
    <property type="entry name" value="FAMILY WITH SEQUENCE SIMILARITY 113"/>
    <property type="match status" value="1"/>
</dbReference>
<sequence>MNNSFMQHDVENLLLNKFVVIIGDSVQRGVYKDLVMLLTKNKYLTKGHLRAKGEYSFEGDELIEGGCKGKMTNGINYREVRQYNSGDHLIRFYFVTRCYNNYVESILLDLKQEPYPDVVIMNSCLWDITRYGRDAINEYKENLQKTVKRFKDVLNDDCLFIWNCTLPISSNARGGFLIPEVSFMNSTLRLDIIEANYFAREVFVKKSCDVLDLHFHLRNQLNRRTADGIHWDYTAHRRITNLILSHIAKAWNVELSRRLQRIQDVDFNQARDGKELHDYYPQGYKRNVMDYGMEYTSNGYDRNDMEYSNDGYGRNDNYSNYRRSRKSRNNSNVDHLFELGGLQKNFESNSNPSFRRVTIHPLPNESYYKKRNTNSNDFHHGNHFGPIRHVNRHNRHPYMYNKSR</sequence>
<protein>
    <recommendedName>
        <fullName evidence="5">PC-esterase domain-containing protein 1A</fullName>
    </recommendedName>
</protein>
<dbReference type="PANTHER" id="PTHR14469">
    <property type="entry name" value="SARCOMA ANTIGEN NY-SAR-23"/>
    <property type="match status" value="1"/>
</dbReference>
<evidence type="ECO:0000256" key="2">
    <source>
        <dbReference type="SAM" id="MobiDB-lite"/>
    </source>
</evidence>
<feature type="region of interest" description="Disordered" evidence="2">
    <location>
        <begin position="383"/>
        <end position="404"/>
    </location>
</feature>
<dbReference type="Gene3D" id="3.40.50.1110">
    <property type="entry name" value="SGNH hydrolase"/>
    <property type="match status" value="1"/>
</dbReference>
<name>A0AAN8JH49_PATCE</name>
<evidence type="ECO:0000313" key="3">
    <source>
        <dbReference type="EMBL" id="KAK6178126.1"/>
    </source>
</evidence>
<organism evidence="3 4">
    <name type="scientific">Patella caerulea</name>
    <name type="common">Rayed Mediterranean limpet</name>
    <dbReference type="NCBI Taxonomy" id="87958"/>
    <lineage>
        <taxon>Eukaryota</taxon>
        <taxon>Metazoa</taxon>
        <taxon>Spiralia</taxon>
        <taxon>Lophotrochozoa</taxon>
        <taxon>Mollusca</taxon>
        <taxon>Gastropoda</taxon>
        <taxon>Patellogastropoda</taxon>
        <taxon>Patelloidea</taxon>
        <taxon>Patellidae</taxon>
        <taxon>Patella</taxon>
    </lineage>
</organism>
<gene>
    <name evidence="3" type="ORF">SNE40_012950</name>
</gene>